<evidence type="ECO:0000313" key="6">
    <source>
        <dbReference type="Proteomes" id="UP001430919"/>
    </source>
</evidence>
<organism evidence="5 6">
    <name type="scientific">Flavobacterium pisciphilum</name>
    <dbReference type="NCBI Taxonomy" id="2893755"/>
    <lineage>
        <taxon>Bacteria</taxon>
        <taxon>Pseudomonadati</taxon>
        <taxon>Bacteroidota</taxon>
        <taxon>Flavobacteriia</taxon>
        <taxon>Flavobacteriales</taxon>
        <taxon>Flavobacteriaceae</taxon>
        <taxon>Flavobacterium</taxon>
    </lineage>
</organism>
<keyword evidence="1 2" id="KW-0732">Signal</keyword>
<dbReference type="NCBIfam" id="TIGR04183">
    <property type="entry name" value="Por_Secre_tail"/>
    <property type="match status" value="1"/>
</dbReference>
<gene>
    <name evidence="5" type="ORF">LNQ49_10840</name>
</gene>
<evidence type="ECO:0000256" key="1">
    <source>
        <dbReference type="ARBA" id="ARBA00022729"/>
    </source>
</evidence>
<dbReference type="Proteomes" id="UP001430919">
    <property type="component" value="Unassembled WGS sequence"/>
</dbReference>
<dbReference type="InterPro" id="IPR045829">
    <property type="entry name" value="PKD_6"/>
</dbReference>
<keyword evidence="6" id="KW-1185">Reference proteome</keyword>
<feature type="chain" id="PRO_5045365458" evidence="2">
    <location>
        <begin position="20"/>
        <end position="507"/>
    </location>
</feature>
<name>A0ABS8MW35_9FLAO</name>
<reference evidence="5" key="1">
    <citation type="submission" date="2021-11" db="EMBL/GenBank/DDBJ databases">
        <title>Description of novel Flavobacterium species.</title>
        <authorList>
            <person name="Saticioglu I.B."/>
            <person name="Ay H."/>
            <person name="Altun S."/>
            <person name="Duman M."/>
        </authorList>
    </citation>
    <scope>NUCLEOTIDE SEQUENCE</scope>
    <source>
        <strain evidence="5">F-65</strain>
    </source>
</reference>
<feature type="signal peptide" evidence="2">
    <location>
        <begin position="1"/>
        <end position="19"/>
    </location>
</feature>
<comment type="caution">
    <text evidence="5">The sequence shown here is derived from an EMBL/GenBank/DDBJ whole genome shotgun (WGS) entry which is preliminary data.</text>
</comment>
<evidence type="ECO:0000256" key="2">
    <source>
        <dbReference type="SAM" id="SignalP"/>
    </source>
</evidence>
<sequence>MKKTLVFCFSVLITNFLIAQQSVTISGPASVEVGVPYNYTFEFKPIYPWLNAVQADGYIITNWIVSTGTNGSTGSIPGYIGNPSNQSSYLNDGTYNNSNPKTIPIQWGNSTYLSSDKITVKLSGIYIKKSTGQHIGYFNFQPQAEQSVTVQRLINPIISGNTSILNCNQAPVTYLVSNATNGDSFQWEVTNGAEISGSSTVTSVIVKPPLTGDFNVGCIVKRTAANINYYVGTGNKITRTSRSAVWSTNPVNQTFLCKSSGLIFSIDNQTDIDNVFWNAPNCTISVETIVNGKRQVTITPNSSITTGSTLTVNAVVNFAGGCSVTTPSKTFNISDSTAPPIPDGYIKVEDWDCYSDSGLKLTFVPTTPFTNGSIRVTPSIMAHPTVSRNINVTVTYTNSCTGAIASKIYSLDTPTPCFEARLTPKSEISEIIISPNPTNGNITIKLPEILFGNYQIFNQNQKLVQESKFYNQDELQIELSSKLKGGIYILKVITEKNVLTGKIILNN</sequence>
<dbReference type="InterPro" id="IPR026444">
    <property type="entry name" value="Secre_tail"/>
</dbReference>
<evidence type="ECO:0000259" key="3">
    <source>
        <dbReference type="Pfam" id="PF18962"/>
    </source>
</evidence>
<evidence type="ECO:0000259" key="4">
    <source>
        <dbReference type="Pfam" id="PF19408"/>
    </source>
</evidence>
<accession>A0ABS8MW35</accession>
<proteinExistence type="predicted"/>
<feature type="domain" description="Secretion system C-terminal sorting" evidence="3">
    <location>
        <begin position="433"/>
        <end position="504"/>
    </location>
</feature>
<dbReference type="Pfam" id="PF18962">
    <property type="entry name" value="Por_Secre_tail"/>
    <property type="match status" value="1"/>
</dbReference>
<feature type="domain" description="PKD-like" evidence="4">
    <location>
        <begin position="158"/>
        <end position="209"/>
    </location>
</feature>
<dbReference type="EMBL" id="JAJJMO010000001">
    <property type="protein sequence ID" value="MCC9072075.1"/>
    <property type="molecule type" value="Genomic_DNA"/>
</dbReference>
<dbReference type="RefSeq" id="WP_229988822.1">
    <property type="nucleotide sequence ID" value="NZ_JAJJMO010000001.1"/>
</dbReference>
<protein>
    <submittedName>
        <fullName evidence="5">T9SS type A sorting domain-containing protein</fullName>
    </submittedName>
</protein>
<evidence type="ECO:0000313" key="5">
    <source>
        <dbReference type="EMBL" id="MCC9072075.1"/>
    </source>
</evidence>
<dbReference type="Pfam" id="PF19408">
    <property type="entry name" value="PKD_6"/>
    <property type="match status" value="1"/>
</dbReference>